<sequence length="103" mass="10741">MSIILTPPLAFLIYIPLVVAIYLVGRALAGKGNPSAKKSSLYSSGEAAPTTLAAPGYRPFFLVAFFFAILHLGVLVLATGTLDAKLIPYLVGLILALVALILG</sequence>
<evidence type="ECO:0000256" key="1">
    <source>
        <dbReference type="SAM" id="Phobius"/>
    </source>
</evidence>
<keyword evidence="1" id="KW-0472">Membrane</keyword>
<dbReference type="Gene3D" id="1.20.58.1610">
    <property type="entry name" value="NADH:ubiquinone/plastoquinone oxidoreductase, chain 3"/>
    <property type="match status" value="1"/>
</dbReference>
<name>A0A645FM74_9ZZZZ</name>
<dbReference type="EMBL" id="VSSQ01059791">
    <property type="protein sequence ID" value="MPN13293.1"/>
    <property type="molecule type" value="Genomic_DNA"/>
</dbReference>
<keyword evidence="1" id="KW-1133">Transmembrane helix</keyword>
<evidence type="ECO:0000313" key="2">
    <source>
        <dbReference type="EMBL" id="MPN13293.1"/>
    </source>
</evidence>
<organism evidence="2">
    <name type="scientific">bioreactor metagenome</name>
    <dbReference type="NCBI Taxonomy" id="1076179"/>
    <lineage>
        <taxon>unclassified sequences</taxon>
        <taxon>metagenomes</taxon>
        <taxon>ecological metagenomes</taxon>
    </lineage>
</organism>
<feature type="transmembrane region" description="Helical" evidence="1">
    <location>
        <begin position="86"/>
        <end position="102"/>
    </location>
</feature>
<dbReference type="AlphaFoldDB" id="A0A645FM74"/>
<gene>
    <name evidence="2" type="ORF">SDC9_160614</name>
</gene>
<protein>
    <recommendedName>
        <fullName evidence="3">NADH-quinone oxidoreductase subunit</fullName>
    </recommendedName>
</protein>
<dbReference type="InterPro" id="IPR038430">
    <property type="entry name" value="NDAH_ubi_oxred_su3_sf"/>
</dbReference>
<reference evidence="2" key="1">
    <citation type="submission" date="2019-08" db="EMBL/GenBank/DDBJ databases">
        <authorList>
            <person name="Kucharzyk K."/>
            <person name="Murdoch R.W."/>
            <person name="Higgins S."/>
            <person name="Loffler F."/>
        </authorList>
    </citation>
    <scope>NUCLEOTIDE SEQUENCE</scope>
</reference>
<feature type="transmembrane region" description="Helical" evidence="1">
    <location>
        <begin position="60"/>
        <end position="80"/>
    </location>
</feature>
<comment type="caution">
    <text evidence="2">The sequence shown here is derived from an EMBL/GenBank/DDBJ whole genome shotgun (WGS) entry which is preliminary data.</text>
</comment>
<feature type="transmembrane region" description="Helical" evidence="1">
    <location>
        <begin position="12"/>
        <end position="29"/>
    </location>
</feature>
<accession>A0A645FM74</accession>
<keyword evidence="1" id="KW-0812">Transmembrane</keyword>
<proteinExistence type="predicted"/>
<evidence type="ECO:0008006" key="3">
    <source>
        <dbReference type="Google" id="ProtNLM"/>
    </source>
</evidence>